<protein>
    <submittedName>
        <fullName evidence="3">Uncharacterized protein At4g02000-like</fullName>
    </submittedName>
</protein>
<organism evidence="2 3">
    <name type="scientific">Raphanus sativus</name>
    <name type="common">Radish</name>
    <name type="synonym">Raphanus raphanistrum var. sativus</name>
    <dbReference type="NCBI Taxonomy" id="3726"/>
    <lineage>
        <taxon>Eukaryota</taxon>
        <taxon>Viridiplantae</taxon>
        <taxon>Streptophyta</taxon>
        <taxon>Embryophyta</taxon>
        <taxon>Tracheophyta</taxon>
        <taxon>Spermatophyta</taxon>
        <taxon>Magnoliopsida</taxon>
        <taxon>eudicotyledons</taxon>
        <taxon>Gunneridae</taxon>
        <taxon>Pentapetalae</taxon>
        <taxon>rosids</taxon>
        <taxon>malvids</taxon>
        <taxon>Brassicales</taxon>
        <taxon>Brassicaceae</taxon>
        <taxon>Brassiceae</taxon>
        <taxon>Raphanus</taxon>
    </lineage>
</organism>
<evidence type="ECO:0000256" key="1">
    <source>
        <dbReference type="SAM" id="MobiDB-lite"/>
    </source>
</evidence>
<dbReference type="RefSeq" id="XP_018435930.1">
    <property type="nucleotide sequence ID" value="XM_018580428.1"/>
</dbReference>
<keyword evidence="2" id="KW-1185">Reference proteome</keyword>
<proteinExistence type="predicted"/>
<evidence type="ECO:0000313" key="2">
    <source>
        <dbReference type="Proteomes" id="UP000504610"/>
    </source>
</evidence>
<dbReference type="InterPro" id="IPR040256">
    <property type="entry name" value="At4g02000-like"/>
</dbReference>
<name>A0A6J0JJV2_RAPSA</name>
<reference evidence="3" key="2">
    <citation type="submission" date="2025-08" db="UniProtKB">
        <authorList>
            <consortium name="RefSeq"/>
        </authorList>
    </citation>
    <scope>IDENTIFICATION</scope>
    <source>
        <tissue evidence="3">Leaf</tissue>
    </source>
</reference>
<accession>A0A6J0JJV2</accession>
<dbReference type="PANTHER" id="PTHR31286:SF132">
    <property type="entry name" value="DUF4283 DOMAIN-CONTAINING PROTEIN"/>
    <property type="match status" value="1"/>
</dbReference>
<dbReference type="PANTHER" id="PTHR31286">
    <property type="entry name" value="GLYCINE-RICH CELL WALL STRUCTURAL PROTEIN 1.8-LIKE"/>
    <property type="match status" value="1"/>
</dbReference>
<dbReference type="OrthoDB" id="1113994at2759"/>
<reference evidence="2" key="1">
    <citation type="journal article" date="2019" name="Database">
        <title>The radish genome database (RadishGD): an integrated information resource for radish genomics.</title>
        <authorList>
            <person name="Yu H.J."/>
            <person name="Baek S."/>
            <person name="Lee Y.J."/>
            <person name="Cho A."/>
            <person name="Mun J.H."/>
        </authorList>
    </citation>
    <scope>NUCLEOTIDE SEQUENCE [LARGE SCALE GENOMIC DNA]</scope>
    <source>
        <strain evidence="2">cv. WK10039</strain>
    </source>
</reference>
<feature type="region of interest" description="Disordered" evidence="1">
    <location>
        <begin position="1"/>
        <end position="23"/>
    </location>
</feature>
<sequence length="181" mass="20881">MSQSSLSRKGGPSNGARRPHSNDDIIRIPDCDIDAAKERFRLTLIGRVFHIRGRSIDALINLLPRPRIWNVKGRWSFSLERWEPFTSESFPNTIPFWINVTGVPVHFWNDTTFTEIANALGKKLLIDEKKARIQVSIEADKPLQFERRIGFKIGDVGKVTLTYDGLHRYCFTCYHISHDEN</sequence>
<dbReference type="Proteomes" id="UP000504610">
    <property type="component" value="Chromosome 6"/>
</dbReference>
<dbReference type="KEGG" id="rsz:108808255"/>
<dbReference type="GeneID" id="108808255"/>
<gene>
    <name evidence="3" type="primary">LOC108808255</name>
</gene>
<evidence type="ECO:0000313" key="3">
    <source>
        <dbReference type="RefSeq" id="XP_018435930.1"/>
    </source>
</evidence>
<dbReference type="AlphaFoldDB" id="A0A6J0JJV2"/>